<evidence type="ECO:0000313" key="6">
    <source>
        <dbReference type="EMBL" id="KAE9084360.1"/>
    </source>
</evidence>
<evidence type="ECO:0000313" key="15">
    <source>
        <dbReference type="Proteomes" id="UP000440732"/>
    </source>
</evidence>
<keyword evidence="12" id="KW-1185">Reference proteome</keyword>
<name>A0A6A3HA00_9STRA</name>
<feature type="signal peptide" evidence="1">
    <location>
        <begin position="1"/>
        <end position="26"/>
    </location>
</feature>
<sequence length="52" mass="5891">MVWGMLRPSWGVAVICNAFLCLRTASNPPGHTGPGRQYTLRYRCYPSLCYEP</sequence>
<evidence type="ECO:0000313" key="4">
    <source>
        <dbReference type="EMBL" id="KAE9064949.1"/>
    </source>
</evidence>
<comment type="caution">
    <text evidence="3">The sequence shown here is derived from an EMBL/GenBank/DDBJ whole genome shotgun (WGS) entry which is preliminary data.</text>
</comment>
<dbReference type="Proteomes" id="UP000440732">
    <property type="component" value="Unassembled WGS sequence"/>
</dbReference>
<evidence type="ECO:0000313" key="18">
    <source>
        <dbReference type="Proteomes" id="UP000476176"/>
    </source>
</evidence>
<dbReference type="AlphaFoldDB" id="A0A6A3HA00"/>
<evidence type="ECO:0000313" key="13">
    <source>
        <dbReference type="Proteomes" id="UP000437068"/>
    </source>
</evidence>
<dbReference type="Proteomes" id="UP000433483">
    <property type="component" value="Unassembled WGS sequence"/>
</dbReference>
<dbReference type="Proteomes" id="UP000488956">
    <property type="component" value="Unassembled WGS sequence"/>
</dbReference>
<evidence type="ECO:0000313" key="2">
    <source>
        <dbReference type="EMBL" id="KAE8922081.1"/>
    </source>
</evidence>
<dbReference type="EMBL" id="QXGF01003221">
    <property type="protein sequence ID" value="KAE8922081.1"/>
    <property type="molecule type" value="Genomic_DNA"/>
</dbReference>
<evidence type="ECO:0000256" key="1">
    <source>
        <dbReference type="SAM" id="SignalP"/>
    </source>
</evidence>
<dbReference type="EMBL" id="QXFX01004220">
    <property type="protein sequence ID" value="KAE9064949.1"/>
    <property type="molecule type" value="Genomic_DNA"/>
</dbReference>
<evidence type="ECO:0000313" key="8">
    <source>
        <dbReference type="EMBL" id="KAE9167370.1"/>
    </source>
</evidence>
<evidence type="ECO:0000313" key="17">
    <source>
        <dbReference type="Proteomes" id="UP000460718"/>
    </source>
</evidence>
<evidence type="ECO:0000313" key="19">
    <source>
        <dbReference type="Proteomes" id="UP000488956"/>
    </source>
</evidence>
<proteinExistence type="predicted"/>
<dbReference type="EMBL" id="QXGA01004196">
    <property type="protein sequence ID" value="KAE9075453.1"/>
    <property type="molecule type" value="Genomic_DNA"/>
</dbReference>
<organism evidence="3 17">
    <name type="scientific">Phytophthora fragariae</name>
    <dbReference type="NCBI Taxonomy" id="53985"/>
    <lineage>
        <taxon>Eukaryota</taxon>
        <taxon>Sar</taxon>
        <taxon>Stramenopiles</taxon>
        <taxon>Oomycota</taxon>
        <taxon>Peronosporomycetes</taxon>
        <taxon>Peronosporales</taxon>
        <taxon>Peronosporaceae</taxon>
        <taxon>Phytophthora</taxon>
    </lineage>
</organism>
<dbReference type="Proteomes" id="UP000460718">
    <property type="component" value="Unassembled WGS sequence"/>
</dbReference>
<evidence type="ECO:0000313" key="3">
    <source>
        <dbReference type="EMBL" id="KAE8965774.1"/>
    </source>
</evidence>
<feature type="chain" id="PRO_5036164107" evidence="1">
    <location>
        <begin position="27"/>
        <end position="52"/>
    </location>
</feature>
<dbReference type="Proteomes" id="UP000429523">
    <property type="component" value="Unassembled WGS sequence"/>
</dbReference>
<dbReference type="Proteomes" id="UP000437068">
    <property type="component" value="Unassembled WGS sequence"/>
</dbReference>
<gene>
    <name evidence="10" type="ORF">PF001_g13668</name>
    <name evidence="9" type="ORF">PF002_g30062</name>
    <name evidence="7" type="ORF">PF004_g29212</name>
    <name evidence="8" type="ORF">PF005_g28810</name>
    <name evidence="5" type="ORF">PF006_g28329</name>
    <name evidence="6" type="ORF">PF007_g21552</name>
    <name evidence="2" type="ORF">PF009_g27647</name>
    <name evidence="4" type="ORF">PF010_g28413</name>
    <name evidence="3" type="ORF">PF011_g28167</name>
</gene>
<dbReference type="Proteomes" id="UP000476176">
    <property type="component" value="Unassembled WGS sequence"/>
</dbReference>
<dbReference type="Proteomes" id="UP000441208">
    <property type="component" value="Unassembled WGS sequence"/>
</dbReference>
<evidence type="ECO:0000313" key="10">
    <source>
        <dbReference type="EMBL" id="KAE9303176.1"/>
    </source>
</evidence>
<dbReference type="OrthoDB" id="10409032at2759"/>
<dbReference type="EMBL" id="QXFZ01001829">
    <property type="protein sequence ID" value="KAE9084360.1"/>
    <property type="molecule type" value="Genomic_DNA"/>
</dbReference>
<evidence type="ECO:0000313" key="7">
    <source>
        <dbReference type="EMBL" id="KAE9166297.1"/>
    </source>
</evidence>
<protein>
    <submittedName>
        <fullName evidence="3">Uncharacterized protein</fullName>
    </submittedName>
</protein>
<dbReference type="EMBL" id="QXGB01004144">
    <property type="protein sequence ID" value="KAE9167370.1"/>
    <property type="molecule type" value="Genomic_DNA"/>
</dbReference>
<evidence type="ECO:0000313" key="11">
    <source>
        <dbReference type="Proteomes" id="UP000429523"/>
    </source>
</evidence>
<dbReference type="Proteomes" id="UP000440367">
    <property type="component" value="Unassembled WGS sequence"/>
</dbReference>
<evidence type="ECO:0000313" key="14">
    <source>
        <dbReference type="Proteomes" id="UP000440367"/>
    </source>
</evidence>
<evidence type="ECO:0000313" key="16">
    <source>
        <dbReference type="Proteomes" id="UP000441208"/>
    </source>
</evidence>
<evidence type="ECO:0000313" key="9">
    <source>
        <dbReference type="EMBL" id="KAE9170533.1"/>
    </source>
</evidence>
<keyword evidence="1" id="KW-0732">Signal</keyword>
<dbReference type="EMBL" id="QXGE01000816">
    <property type="protein sequence ID" value="KAE9303176.1"/>
    <property type="molecule type" value="Genomic_DNA"/>
</dbReference>
<dbReference type="EMBL" id="QXGC01005164">
    <property type="protein sequence ID" value="KAE9166297.1"/>
    <property type="molecule type" value="Genomic_DNA"/>
</dbReference>
<dbReference type="EMBL" id="QXFW01004424">
    <property type="protein sequence ID" value="KAE8965774.1"/>
    <property type="molecule type" value="Genomic_DNA"/>
</dbReference>
<reference evidence="17 18" key="1">
    <citation type="submission" date="2018-09" db="EMBL/GenBank/DDBJ databases">
        <title>Genomic investigation of the strawberry pathogen Phytophthora fragariae indicates pathogenicity is determined by transcriptional variation in three key races.</title>
        <authorList>
            <person name="Adams T.M."/>
            <person name="Armitage A.D."/>
            <person name="Sobczyk M.K."/>
            <person name="Bates H.J."/>
            <person name="Dunwell J.M."/>
            <person name="Nellist C.F."/>
            <person name="Harrison R.J."/>
        </authorList>
    </citation>
    <scope>NUCLEOTIDE SEQUENCE [LARGE SCALE GENOMIC DNA]</scope>
    <source>
        <strain evidence="10 13">A4</strain>
        <strain evidence="9 14">BC-1</strain>
        <strain evidence="7 18">BC-23</strain>
        <strain evidence="8 12">NOV-27</strain>
        <strain evidence="5 15">NOV-5</strain>
        <strain evidence="6 16">NOV-71</strain>
        <strain evidence="2 11">NOV-9</strain>
        <strain evidence="4 19">ONT-3</strain>
        <strain evidence="3 17">SCRP245</strain>
    </source>
</reference>
<evidence type="ECO:0000313" key="5">
    <source>
        <dbReference type="EMBL" id="KAE9075453.1"/>
    </source>
</evidence>
<dbReference type="EMBL" id="QXGD01004450">
    <property type="protein sequence ID" value="KAE9170533.1"/>
    <property type="molecule type" value="Genomic_DNA"/>
</dbReference>
<evidence type="ECO:0000313" key="12">
    <source>
        <dbReference type="Proteomes" id="UP000433483"/>
    </source>
</evidence>
<accession>A0A6A3HA00</accession>